<sequence>MDIAAGIVGLVSLSGQILQGCNYLCKTFFNAADAPDVILAVSMELCAVRSRLEAFQRLLLIIQAAAPACFRVQQDPAIPLQSCQNAIQKLQSFVNKYADLTISKAPNSKTTVRKAWQKFDVARRCDQLKGYISQLEAAKSSLLAAEASIQLALQSLHLNETREVQRSLTQLQDQHVALAQSIKETRNLITDVHNLQKDNNQLAKMTNLSSEKVVSTNQRLLIQPASSEQYTFDAKPDDGSFSIRISSEKGLPRYKSASSLLRDKSPIVPTNSADQPGVLIYSLPISSRGPKRQKTSKSVFNVWFGRIELTSSATEQEDDINSGCPFPMRLQAQRTSFQLIPNLWFLRYGLLFEMGKIKPTISHPGWDNRLRVFRSHQSDSLIHDAIRRADYMSFRQLLESREVTPFDLVDSGYSTMKPLFETVVENFELQAAAGNHAMQRGLLEIAKLLADLGSDSGAGRSLFWGLSALNHKVNEFSLKSAWGIVRTERRGFSLSVLTKQDEWDLSEFTKLVEDYWGNGSFHFMIANGASYHEWRRHQRQKWRRMPEHVRGSKSYCVAAFGWSFVEENFDQYGVSFVEEKLPSLLREDGLAEEVVRLTGDGQDMEPPPPHSRWKDEDESSAECGEAEDTQGDYDTDSNADNNEDSDDDLSAGWQTADED</sequence>
<dbReference type="Proteomes" id="UP000606974">
    <property type="component" value="Unassembled WGS sequence"/>
</dbReference>
<name>A0A8H7AJ47_9EURO</name>
<feature type="region of interest" description="Disordered" evidence="1">
    <location>
        <begin position="598"/>
        <end position="659"/>
    </location>
</feature>
<dbReference type="OrthoDB" id="3200163at2759"/>
<evidence type="ECO:0000256" key="1">
    <source>
        <dbReference type="SAM" id="MobiDB-lite"/>
    </source>
</evidence>
<evidence type="ECO:0000313" key="2">
    <source>
        <dbReference type="EMBL" id="KAF7506075.1"/>
    </source>
</evidence>
<proteinExistence type="predicted"/>
<accession>A0A8H7AJ47</accession>
<organism evidence="2 3">
    <name type="scientific">Endocarpon pusillum</name>
    <dbReference type="NCBI Taxonomy" id="364733"/>
    <lineage>
        <taxon>Eukaryota</taxon>
        <taxon>Fungi</taxon>
        <taxon>Dikarya</taxon>
        <taxon>Ascomycota</taxon>
        <taxon>Pezizomycotina</taxon>
        <taxon>Eurotiomycetes</taxon>
        <taxon>Chaetothyriomycetidae</taxon>
        <taxon>Verrucariales</taxon>
        <taxon>Verrucariaceae</taxon>
        <taxon>Endocarpon</taxon>
    </lineage>
</organism>
<comment type="caution">
    <text evidence="2">The sequence shown here is derived from an EMBL/GenBank/DDBJ whole genome shotgun (WGS) entry which is preliminary data.</text>
</comment>
<reference evidence="2" key="1">
    <citation type="submission" date="2020-02" db="EMBL/GenBank/DDBJ databases">
        <authorList>
            <person name="Palmer J.M."/>
        </authorList>
    </citation>
    <scope>NUCLEOTIDE SEQUENCE</scope>
    <source>
        <strain evidence="2">EPUS1.4</strain>
        <tissue evidence="2">Thallus</tissue>
    </source>
</reference>
<keyword evidence="3" id="KW-1185">Reference proteome</keyword>
<evidence type="ECO:0000313" key="3">
    <source>
        <dbReference type="Proteomes" id="UP000606974"/>
    </source>
</evidence>
<evidence type="ECO:0008006" key="4">
    <source>
        <dbReference type="Google" id="ProtNLM"/>
    </source>
</evidence>
<feature type="compositionally biased region" description="Acidic residues" evidence="1">
    <location>
        <begin position="616"/>
        <end position="649"/>
    </location>
</feature>
<dbReference type="AlphaFoldDB" id="A0A8H7AJ47"/>
<dbReference type="EMBL" id="JAACFV010000094">
    <property type="protein sequence ID" value="KAF7506075.1"/>
    <property type="molecule type" value="Genomic_DNA"/>
</dbReference>
<protein>
    <recommendedName>
        <fullName evidence="4">Fungal N-terminal domain-containing protein</fullName>
    </recommendedName>
</protein>
<gene>
    <name evidence="2" type="ORF">GJ744_012226</name>
</gene>